<dbReference type="Proteomes" id="UP000501467">
    <property type="component" value="Chromosome"/>
</dbReference>
<gene>
    <name evidence="2" type="ORF">DW228_24855</name>
    <name evidence="1" type="ORF">FOC69_13960</name>
</gene>
<evidence type="ECO:0000313" key="1">
    <source>
        <dbReference type="EMBL" id="QKH87320.1"/>
    </source>
</evidence>
<reference evidence="2 3" key="1">
    <citation type="submission" date="2018-08" db="EMBL/GenBank/DDBJ databases">
        <title>A genome reference for cultivated species of the human gut microbiota.</title>
        <authorList>
            <person name="Zou Y."/>
            <person name="Xue W."/>
            <person name="Luo G."/>
        </authorList>
    </citation>
    <scope>NUCLEOTIDE SEQUENCE [LARGE SCALE GENOMIC DNA]</scope>
    <source>
        <strain evidence="2 3">AM18-6</strain>
    </source>
</reference>
<dbReference type="Proteomes" id="UP000266644">
    <property type="component" value="Unassembled WGS sequence"/>
</dbReference>
<dbReference type="RefSeq" id="WP_080546258.1">
    <property type="nucleotide sequence ID" value="NZ_CAXSXC010000003.1"/>
</dbReference>
<proteinExistence type="predicted"/>
<protein>
    <submittedName>
        <fullName evidence="2">Transposase</fullName>
    </submittedName>
</protein>
<dbReference type="EMBL" id="QRJE01000079">
    <property type="protein sequence ID" value="RHH04351.1"/>
    <property type="molecule type" value="Genomic_DNA"/>
</dbReference>
<organism evidence="2 3">
    <name type="scientific">Bacteroides fragilis</name>
    <dbReference type="NCBI Taxonomy" id="817"/>
    <lineage>
        <taxon>Bacteria</taxon>
        <taxon>Pseudomonadati</taxon>
        <taxon>Bacteroidota</taxon>
        <taxon>Bacteroidia</taxon>
        <taxon>Bacteroidales</taxon>
        <taxon>Bacteroidaceae</taxon>
        <taxon>Bacteroides</taxon>
    </lineage>
</organism>
<evidence type="ECO:0000313" key="3">
    <source>
        <dbReference type="Proteomes" id="UP000266644"/>
    </source>
</evidence>
<dbReference type="AlphaFoldDB" id="A0A2K9H524"/>
<evidence type="ECO:0000313" key="4">
    <source>
        <dbReference type="Proteomes" id="UP000501467"/>
    </source>
</evidence>
<accession>A0A2K9H524</accession>
<reference evidence="1 4" key="2">
    <citation type="submission" date="2020-05" db="EMBL/GenBank/DDBJ databases">
        <title>FDA dAtabase for Regulatory Grade micrObial Sequences (FDA-ARGOS): Supporting development and validation of Infectious Disease Dx tests.</title>
        <authorList>
            <person name="Bojja K."/>
            <person name="Kessler A."/>
            <person name="Tallon L."/>
            <person name="Sadzewicz L."/>
            <person name="Zhao X."/>
            <person name="Vavikolanu K."/>
            <person name="Mehta A."/>
            <person name="Aluvathingal J."/>
            <person name="Nadendla S."/>
            <person name="Myers T."/>
            <person name="Yan Y."/>
            <person name="Sichtig H."/>
        </authorList>
    </citation>
    <scope>NUCLEOTIDE SEQUENCE [LARGE SCALE GENOMIC DNA]</scope>
    <source>
        <strain evidence="1 4">FDAARGOS_763</strain>
    </source>
</reference>
<evidence type="ECO:0000313" key="2">
    <source>
        <dbReference type="EMBL" id="RHH04351.1"/>
    </source>
</evidence>
<sequence length="25" mass="3046">MINAMLYLTKTACQWRMLLKEFGPW</sequence>
<dbReference type="EMBL" id="CP054003">
    <property type="protein sequence ID" value="QKH87320.1"/>
    <property type="molecule type" value="Genomic_DNA"/>
</dbReference>
<name>A0A2K9H524_BACFG</name>